<accession>Q2HW06</accession>
<organism evidence="1">
    <name type="scientific">Medicago truncatula</name>
    <name type="common">Barrel medic</name>
    <name type="synonym">Medicago tribuloides</name>
    <dbReference type="NCBI Taxonomy" id="3880"/>
    <lineage>
        <taxon>Eukaryota</taxon>
        <taxon>Viridiplantae</taxon>
        <taxon>Streptophyta</taxon>
        <taxon>Embryophyta</taxon>
        <taxon>Tracheophyta</taxon>
        <taxon>Spermatophyta</taxon>
        <taxon>Magnoliopsida</taxon>
        <taxon>eudicotyledons</taxon>
        <taxon>Gunneridae</taxon>
        <taxon>Pentapetalae</taxon>
        <taxon>rosids</taxon>
        <taxon>fabids</taxon>
        <taxon>Fabales</taxon>
        <taxon>Fabaceae</taxon>
        <taxon>Papilionoideae</taxon>
        <taxon>50 kb inversion clade</taxon>
        <taxon>NPAAA clade</taxon>
        <taxon>Hologalegina</taxon>
        <taxon>IRL clade</taxon>
        <taxon>Trifolieae</taxon>
        <taxon>Medicago</taxon>
    </lineage>
</organism>
<dbReference type="AlphaFoldDB" id="Q2HW06"/>
<reference evidence="1" key="2">
    <citation type="submission" date="2007-03" db="EMBL/GenBank/DDBJ databases">
        <authorList>
            <consortium name="The International Medicago Genome Annotation Group"/>
        </authorList>
    </citation>
    <scope>NUCLEOTIDE SEQUENCE</scope>
</reference>
<sequence>MAGWIDVHAEFNSGEPQRLKVRCLDVTLRGLKDQLNEFNQGVNPIDTRRVEYVRYKCTTLDEGRVSFTWVELKNDENVTSMFWEHNMF</sequence>
<proteinExistence type="predicted"/>
<protein>
    <submittedName>
        <fullName evidence="1">Uncharacterized protein</fullName>
    </submittedName>
</protein>
<reference evidence="1" key="1">
    <citation type="submission" date="2004-05" db="EMBL/GenBank/DDBJ databases">
        <authorList>
            <person name="Town C.D."/>
        </authorList>
    </citation>
    <scope>NUCLEOTIDE SEQUENCE</scope>
</reference>
<name>Q2HW06_MEDTR</name>
<evidence type="ECO:0000313" key="1">
    <source>
        <dbReference type="EMBL" id="ABD28377.1"/>
    </source>
</evidence>
<dbReference type="EMBL" id="AC148289">
    <property type="protein sequence ID" value="ABD28377.1"/>
    <property type="molecule type" value="Genomic_DNA"/>
</dbReference>
<gene>
    <name evidence="1" type="ORF">MtrDRAFT_AC148289g21v2</name>
</gene>